<protein>
    <recommendedName>
        <fullName evidence="3">F0F1-type ATP synthase</fullName>
    </recommendedName>
</protein>
<keyword evidence="2" id="KW-1185">Reference proteome</keyword>
<dbReference type="RefSeq" id="WP_192023895.1">
    <property type="nucleotide sequence ID" value="NZ_JACYTN010000002.1"/>
</dbReference>
<evidence type="ECO:0000313" key="1">
    <source>
        <dbReference type="EMBL" id="MBD8497458.1"/>
    </source>
</evidence>
<reference evidence="1 2" key="1">
    <citation type="submission" date="2020-09" db="EMBL/GenBank/DDBJ databases">
        <title>Paenibacillus sp. CAU 1523 isolated from sand of Haeundae Beach.</title>
        <authorList>
            <person name="Kim W."/>
        </authorList>
    </citation>
    <scope>NUCLEOTIDE SEQUENCE [LARGE SCALE GENOMIC DNA]</scope>
    <source>
        <strain evidence="1 2">CAU 1523</strain>
    </source>
</reference>
<proteinExistence type="predicted"/>
<gene>
    <name evidence="1" type="ORF">IFO66_03990</name>
</gene>
<accession>A0ABR9ATL3</accession>
<name>A0ABR9ATL3_9BACL</name>
<dbReference type="EMBL" id="JACYTN010000002">
    <property type="protein sequence ID" value="MBD8497458.1"/>
    <property type="molecule type" value="Genomic_DNA"/>
</dbReference>
<sequence length="323" mass="37984">MRLIKWAIFFVCIILPFSWSHRQQVNEYRYKLFVEEQYNRWMNNAVDDASQILKETAAWKATDDSYESNKQLILNKQQAVTTLLHSIYVNLDIEDDVVAQQALFFYIPAITIIGYDGAYFYVNDRYATVQGDERIGHVWEPVQPYSYVDEQGNVYTFTLDDYVTVYDSSTRTWISGYQHELKHQSSLSLLQDEVRFDGVRRMTIIQTIQHKLAYYINHHNEWARRNGVSYLFTMPMIPTEQWNNTINDISIMSFIQGMQVGAFTYNHYALGGSRILQRETWFASIENNVKVAYPERCAPSSYVETFASEREAVSKGYYVKRCY</sequence>
<evidence type="ECO:0008006" key="3">
    <source>
        <dbReference type="Google" id="ProtNLM"/>
    </source>
</evidence>
<comment type="caution">
    <text evidence="1">The sequence shown here is derived from an EMBL/GenBank/DDBJ whole genome shotgun (WGS) entry which is preliminary data.</text>
</comment>
<organism evidence="1 2">
    <name type="scientific">Paenibacillus arenosi</name>
    <dbReference type="NCBI Taxonomy" id="2774142"/>
    <lineage>
        <taxon>Bacteria</taxon>
        <taxon>Bacillati</taxon>
        <taxon>Bacillota</taxon>
        <taxon>Bacilli</taxon>
        <taxon>Bacillales</taxon>
        <taxon>Paenibacillaceae</taxon>
        <taxon>Paenibacillus</taxon>
    </lineage>
</organism>
<evidence type="ECO:0000313" key="2">
    <source>
        <dbReference type="Proteomes" id="UP000634529"/>
    </source>
</evidence>
<dbReference type="Proteomes" id="UP000634529">
    <property type="component" value="Unassembled WGS sequence"/>
</dbReference>